<dbReference type="NCBIfam" id="TIGR03367">
    <property type="entry name" value="queuosine_QueD"/>
    <property type="match status" value="1"/>
</dbReference>
<keyword evidence="5 7" id="KW-0862">Zinc</keyword>
<dbReference type="SUPFAM" id="SSF55620">
    <property type="entry name" value="Tetrahydrobiopterin biosynthesis enzymes-like"/>
    <property type="match status" value="1"/>
</dbReference>
<gene>
    <name evidence="8" type="ORF">SAMN02745123_00096</name>
</gene>
<dbReference type="STRING" id="1121421.SAMN02745123_00096"/>
<evidence type="ECO:0000256" key="6">
    <source>
        <dbReference type="PIRSR" id="PIRSR006113-1"/>
    </source>
</evidence>
<dbReference type="GO" id="GO:0008616">
    <property type="term" value="P:tRNA queuosine(34) biosynthetic process"/>
    <property type="evidence" value="ECO:0007669"/>
    <property type="project" value="UniProtKB-KW"/>
</dbReference>
<comment type="similarity">
    <text evidence="2 5">Belongs to the PTPS family. QueD subfamily.</text>
</comment>
<evidence type="ECO:0000256" key="2">
    <source>
        <dbReference type="ARBA" id="ARBA00008900"/>
    </source>
</evidence>
<feature type="binding site" evidence="7">
    <location>
        <position position="29"/>
    </location>
    <ligand>
        <name>Zn(2+)</name>
        <dbReference type="ChEBI" id="CHEBI:29105"/>
    </ligand>
</feature>
<evidence type="ECO:0000256" key="4">
    <source>
        <dbReference type="ARBA" id="ARBA00048807"/>
    </source>
</evidence>
<keyword evidence="5" id="KW-0456">Lyase</keyword>
<feature type="binding site" evidence="7">
    <location>
        <position position="27"/>
    </location>
    <ligand>
        <name>Zn(2+)</name>
        <dbReference type="ChEBI" id="CHEBI:29105"/>
    </ligand>
</feature>
<evidence type="ECO:0000256" key="7">
    <source>
        <dbReference type="PIRSR" id="PIRSR006113-2"/>
    </source>
</evidence>
<feature type="binding site" evidence="7">
    <location>
        <position position="14"/>
    </location>
    <ligand>
        <name>Zn(2+)</name>
        <dbReference type="ChEBI" id="CHEBI:29105"/>
    </ligand>
</feature>
<proteinExistence type="inferred from homology"/>
<dbReference type="OrthoDB" id="9804698at2"/>
<dbReference type="PANTHER" id="PTHR12589:SF8">
    <property type="entry name" value="6-CARBOXY-5,6,7,8-TETRAHYDROPTERIN SYNTHASE"/>
    <property type="match status" value="1"/>
</dbReference>
<dbReference type="InterPro" id="IPR007115">
    <property type="entry name" value="6-PTP_synth/QueD"/>
</dbReference>
<dbReference type="Pfam" id="PF01242">
    <property type="entry name" value="PTPS"/>
    <property type="match status" value="1"/>
</dbReference>
<feature type="active site" description="Proton acceptor" evidence="6">
    <location>
        <position position="23"/>
    </location>
</feature>
<protein>
    <recommendedName>
        <fullName evidence="3 5">6-carboxy-5,6,7,8-tetrahydropterin synthase</fullName>
        <ecNumber evidence="5">4.-.-.-</ecNumber>
    </recommendedName>
</protein>
<evidence type="ECO:0000313" key="9">
    <source>
        <dbReference type="Proteomes" id="UP000183997"/>
    </source>
</evidence>
<dbReference type="RefSeq" id="WP_072910314.1">
    <property type="nucleotide sequence ID" value="NZ_FRAR01000004.1"/>
</dbReference>
<feature type="active site" description="Charge relay system" evidence="6">
    <location>
        <position position="67"/>
    </location>
</feature>
<dbReference type="EC" id="4.-.-.-" evidence="5"/>
<dbReference type="AlphaFoldDB" id="A0A1M6NEX7"/>
<keyword evidence="5 7" id="KW-0479">Metal-binding</keyword>
<keyword evidence="5" id="KW-0671">Queuosine biosynthesis</keyword>
<sequence length="131" mass="14708">MYELTVKSRFSAAHSLCGYPGDCARLHGHTWTVEVKVCGHDLDQLGMVVDFKDIKRQLSRIIDQLDHSFLNDLPGFGPEGLNPTAENLSYYIYQSLAKPVAELRPGIKLKEISVWESPDAYATYREGSSCE</sequence>
<dbReference type="InterPro" id="IPR038418">
    <property type="entry name" value="6-PTP_synth/QueD_sf"/>
</dbReference>
<accession>A0A1M6NEX7</accession>
<comment type="catalytic activity">
    <reaction evidence="4 5">
        <text>7,8-dihydroneopterin 3'-triphosphate + H2O = 6-carboxy-5,6,7,8-tetrahydropterin + triphosphate + acetaldehyde + 2 H(+)</text>
        <dbReference type="Rhea" id="RHEA:27966"/>
        <dbReference type="ChEBI" id="CHEBI:15343"/>
        <dbReference type="ChEBI" id="CHEBI:15377"/>
        <dbReference type="ChEBI" id="CHEBI:15378"/>
        <dbReference type="ChEBI" id="CHEBI:18036"/>
        <dbReference type="ChEBI" id="CHEBI:58462"/>
        <dbReference type="ChEBI" id="CHEBI:61032"/>
        <dbReference type="EC" id="4.1.2.50"/>
    </reaction>
</comment>
<dbReference type="UniPathway" id="UPA00391"/>
<evidence type="ECO:0000256" key="3">
    <source>
        <dbReference type="ARBA" id="ARBA00018141"/>
    </source>
</evidence>
<name>A0A1M6NEX7_9FIRM</name>
<comment type="cofactor">
    <cofactor evidence="5 7">
        <name>Zn(2+)</name>
        <dbReference type="ChEBI" id="CHEBI:29105"/>
    </cofactor>
    <text evidence="5 7">Binds 1 zinc ion per subunit.</text>
</comment>
<dbReference type="GO" id="GO:0046872">
    <property type="term" value="F:metal ion binding"/>
    <property type="evidence" value="ECO:0007669"/>
    <property type="project" value="UniProtKB-KW"/>
</dbReference>
<dbReference type="GO" id="GO:0070497">
    <property type="term" value="F:6-carboxytetrahydropterin synthase activity"/>
    <property type="evidence" value="ECO:0007669"/>
    <property type="project" value="UniProtKB-EC"/>
</dbReference>
<dbReference type="PANTHER" id="PTHR12589">
    <property type="entry name" value="PYRUVOYL TETRAHYDROBIOPTERIN SYNTHASE"/>
    <property type="match status" value="1"/>
</dbReference>
<organism evidence="8 9">
    <name type="scientific">Desulforamulus aeronauticus DSM 10349</name>
    <dbReference type="NCBI Taxonomy" id="1121421"/>
    <lineage>
        <taxon>Bacteria</taxon>
        <taxon>Bacillati</taxon>
        <taxon>Bacillota</taxon>
        <taxon>Clostridia</taxon>
        <taxon>Eubacteriales</taxon>
        <taxon>Peptococcaceae</taxon>
        <taxon>Desulforamulus</taxon>
    </lineage>
</organism>
<dbReference type="Proteomes" id="UP000183997">
    <property type="component" value="Unassembled WGS sequence"/>
</dbReference>
<evidence type="ECO:0000256" key="5">
    <source>
        <dbReference type="PIRNR" id="PIRNR006113"/>
    </source>
</evidence>
<evidence type="ECO:0000313" key="8">
    <source>
        <dbReference type="EMBL" id="SHJ94260.1"/>
    </source>
</evidence>
<dbReference type="Gene3D" id="3.30.479.10">
    <property type="entry name" value="6-pyruvoyl tetrahydropterin synthase/QueD"/>
    <property type="match status" value="2"/>
</dbReference>
<evidence type="ECO:0000256" key="1">
    <source>
        <dbReference type="ARBA" id="ARBA00005061"/>
    </source>
</evidence>
<dbReference type="EMBL" id="FRAR01000004">
    <property type="protein sequence ID" value="SHJ94260.1"/>
    <property type="molecule type" value="Genomic_DNA"/>
</dbReference>
<dbReference type="PIRSF" id="PIRSF006113">
    <property type="entry name" value="PTP_synth"/>
    <property type="match status" value="1"/>
</dbReference>
<feature type="active site" description="Charge relay system" evidence="6">
    <location>
        <position position="116"/>
    </location>
</feature>
<reference evidence="9" key="1">
    <citation type="submission" date="2016-11" db="EMBL/GenBank/DDBJ databases">
        <authorList>
            <person name="Varghese N."/>
            <person name="Submissions S."/>
        </authorList>
    </citation>
    <scope>NUCLEOTIDE SEQUENCE [LARGE SCALE GENOMIC DNA]</scope>
    <source>
        <strain evidence="9">DSM 10349</strain>
    </source>
</reference>
<keyword evidence="9" id="KW-1185">Reference proteome</keyword>
<comment type="pathway">
    <text evidence="1 5">Purine metabolism; 7-cyano-7-deazaguanine biosynthesis.</text>
</comment>